<dbReference type="PROSITE" id="PS50089">
    <property type="entry name" value="ZF_RING_2"/>
    <property type="match status" value="1"/>
</dbReference>
<evidence type="ECO:0000313" key="16">
    <source>
        <dbReference type="Proteomes" id="UP000250235"/>
    </source>
</evidence>
<dbReference type="InterPro" id="IPR017907">
    <property type="entry name" value="Znf_RING_CS"/>
</dbReference>
<evidence type="ECO:0000256" key="8">
    <source>
        <dbReference type="ARBA" id="ARBA00022737"/>
    </source>
</evidence>
<keyword evidence="16" id="KW-1185">Reference proteome</keyword>
<comment type="function">
    <text evidence="3">Might act as an E3 ubiquitin-protein ligase, or as part of E3 complex, which accepts ubiquitin from specific E2 ubiquitin-conjugating enzymes and then transfers it to substrates.</text>
</comment>
<dbReference type="OrthoDB" id="10009520at2759"/>
<dbReference type="UniPathway" id="UPA00143"/>
<feature type="domain" description="RING-type" evidence="14">
    <location>
        <begin position="100"/>
        <end position="315"/>
    </location>
</feature>
<dbReference type="InterPro" id="IPR018957">
    <property type="entry name" value="Znf_C3HC4_RING-type"/>
</dbReference>
<dbReference type="PROSITE" id="PS00518">
    <property type="entry name" value="ZF_RING_1"/>
    <property type="match status" value="1"/>
</dbReference>
<dbReference type="SUPFAM" id="SSF57850">
    <property type="entry name" value="RING/U-box"/>
    <property type="match status" value="3"/>
</dbReference>
<dbReference type="GO" id="GO:0061630">
    <property type="term" value="F:ubiquitin protein ligase activity"/>
    <property type="evidence" value="ECO:0007669"/>
    <property type="project" value="UniProtKB-EC"/>
</dbReference>
<dbReference type="InterPro" id="IPR001841">
    <property type="entry name" value="Znf_RING"/>
</dbReference>
<dbReference type="InterPro" id="IPR002867">
    <property type="entry name" value="IBR_dom"/>
</dbReference>
<evidence type="ECO:0000256" key="11">
    <source>
        <dbReference type="ARBA" id="ARBA00022833"/>
    </source>
</evidence>
<sequence length="315" mass="35513">MAAEVLEIVDSTVDDDEILVLSETPVRPRNGTSKIDAIPVEDYHLKSKRVIDLSQDYAYYAYIDDDEVQILYSSPKTPRVYKGNSSNSKPSKGVEFSSSLTTMCEICADEMPTSAMFRILGCTHSFCNNCVAKYVASKLQDNIYTIDCPFTGCKGFLEPHHCHTILPKQVFDRWGDALCEAVILGSEKFYCPFKDCSALLIDDRAGRNEVIIQSECPDCNRLFCVECKVPWHPGITCKEFQKLGKDERSNEDIMLINLAKERKWMRCPRCGFYVERTQGCLFMKCRLMWFSPVLVSLLCASSASPGTMAVNVCLV</sequence>
<evidence type="ECO:0000259" key="14">
    <source>
        <dbReference type="PROSITE" id="PS51873"/>
    </source>
</evidence>
<dbReference type="SMART" id="SM00647">
    <property type="entry name" value="IBR"/>
    <property type="match status" value="1"/>
</dbReference>
<keyword evidence="9 12" id="KW-0863">Zinc-finger</keyword>
<evidence type="ECO:0000256" key="4">
    <source>
        <dbReference type="ARBA" id="ARBA00005884"/>
    </source>
</evidence>
<protein>
    <recommendedName>
        <fullName evidence="5">RBR-type E3 ubiquitin transferase</fullName>
        <ecNumber evidence="5">2.3.2.31</ecNumber>
    </recommendedName>
</protein>
<dbReference type="EMBL" id="KV019041">
    <property type="protein sequence ID" value="KZV16583.1"/>
    <property type="molecule type" value="Genomic_DNA"/>
</dbReference>
<keyword evidence="7" id="KW-0479">Metal-binding</keyword>
<feature type="domain" description="RING-type" evidence="13">
    <location>
        <begin position="104"/>
        <end position="149"/>
    </location>
</feature>
<evidence type="ECO:0000256" key="1">
    <source>
        <dbReference type="ARBA" id="ARBA00001798"/>
    </source>
</evidence>
<dbReference type="Pfam" id="PF01485">
    <property type="entry name" value="IBR"/>
    <property type="match status" value="1"/>
</dbReference>
<dbReference type="Proteomes" id="UP000250235">
    <property type="component" value="Unassembled WGS sequence"/>
</dbReference>
<evidence type="ECO:0000256" key="7">
    <source>
        <dbReference type="ARBA" id="ARBA00022723"/>
    </source>
</evidence>
<organism evidence="15 16">
    <name type="scientific">Dorcoceras hygrometricum</name>
    <dbReference type="NCBI Taxonomy" id="472368"/>
    <lineage>
        <taxon>Eukaryota</taxon>
        <taxon>Viridiplantae</taxon>
        <taxon>Streptophyta</taxon>
        <taxon>Embryophyta</taxon>
        <taxon>Tracheophyta</taxon>
        <taxon>Spermatophyta</taxon>
        <taxon>Magnoliopsida</taxon>
        <taxon>eudicotyledons</taxon>
        <taxon>Gunneridae</taxon>
        <taxon>Pentapetalae</taxon>
        <taxon>asterids</taxon>
        <taxon>lamiids</taxon>
        <taxon>Lamiales</taxon>
        <taxon>Gesneriaceae</taxon>
        <taxon>Didymocarpoideae</taxon>
        <taxon>Trichosporeae</taxon>
        <taxon>Loxocarpinae</taxon>
        <taxon>Dorcoceras</taxon>
    </lineage>
</organism>
<dbReference type="FunFam" id="3.30.40.10:FF:000230">
    <property type="entry name" value="RBR-type E3 ubiquitin transferase"/>
    <property type="match status" value="1"/>
</dbReference>
<dbReference type="PANTHER" id="PTHR11685">
    <property type="entry name" value="RBR FAMILY RING FINGER AND IBR DOMAIN-CONTAINING"/>
    <property type="match status" value="1"/>
</dbReference>
<dbReference type="GO" id="GO:0016567">
    <property type="term" value="P:protein ubiquitination"/>
    <property type="evidence" value="ECO:0007669"/>
    <property type="project" value="UniProtKB-UniPathway"/>
</dbReference>
<comment type="similarity">
    <text evidence="4">Belongs to the RBR family. Ariadne subfamily.</text>
</comment>
<dbReference type="AlphaFoldDB" id="A0A2Z7A6Z0"/>
<evidence type="ECO:0000256" key="6">
    <source>
        <dbReference type="ARBA" id="ARBA00022679"/>
    </source>
</evidence>
<keyword evidence="6" id="KW-0808">Transferase</keyword>
<keyword evidence="8" id="KW-0677">Repeat</keyword>
<accession>A0A2Z7A6Z0</accession>
<proteinExistence type="inferred from homology"/>
<comment type="cofactor">
    <cofactor evidence="2">
        <name>Zn(2+)</name>
        <dbReference type="ChEBI" id="CHEBI:29105"/>
    </cofactor>
</comment>
<dbReference type="Gene3D" id="3.30.40.10">
    <property type="entry name" value="Zinc/RING finger domain, C3HC4 (zinc finger)"/>
    <property type="match status" value="1"/>
</dbReference>
<reference evidence="15 16" key="1">
    <citation type="journal article" date="2015" name="Proc. Natl. Acad. Sci. U.S.A.">
        <title>The resurrection genome of Boea hygrometrica: A blueprint for survival of dehydration.</title>
        <authorList>
            <person name="Xiao L."/>
            <person name="Yang G."/>
            <person name="Zhang L."/>
            <person name="Yang X."/>
            <person name="Zhao S."/>
            <person name="Ji Z."/>
            <person name="Zhou Q."/>
            <person name="Hu M."/>
            <person name="Wang Y."/>
            <person name="Chen M."/>
            <person name="Xu Y."/>
            <person name="Jin H."/>
            <person name="Xiao X."/>
            <person name="Hu G."/>
            <person name="Bao F."/>
            <person name="Hu Y."/>
            <person name="Wan P."/>
            <person name="Li L."/>
            <person name="Deng X."/>
            <person name="Kuang T."/>
            <person name="Xiang C."/>
            <person name="Zhu J.K."/>
            <person name="Oliver M.J."/>
            <person name="He Y."/>
        </authorList>
    </citation>
    <scope>NUCLEOTIDE SEQUENCE [LARGE SCALE GENOMIC DNA]</scope>
    <source>
        <strain evidence="16">cv. XS01</strain>
    </source>
</reference>
<keyword evidence="10" id="KW-0833">Ubl conjugation pathway</keyword>
<dbReference type="EC" id="2.3.2.31" evidence="5"/>
<dbReference type="Gene3D" id="1.20.120.1750">
    <property type="match status" value="1"/>
</dbReference>
<evidence type="ECO:0000256" key="5">
    <source>
        <dbReference type="ARBA" id="ARBA00012251"/>
    </source>
</evidence>
<dbReference type="Pfam" id="PF00097">
    <property type="entry name" value="zf-C3HC4"/>
    <property type="match status" value="1"/>
</dbReference>
<evidence type="ECO:0000256" key="10">
    <source>
        <dbReference type="ARBA" id="ARBA00022786"/>
    </source>
</evidence>
<evidence type="ECO:0000256" key="2">
    <source>
        <dbReference type="ARBA" id="ARBA00001947"/>
    </source>
</evidence>
<dbReference type="InterPro" id="IPR031127">
    <property type="entry name" value="E3_UB_ligase_RBR"/>
</dbReference>
<dbReference type="GO" id="GO:0008270">
    <property type="term" value="F:zinc ion binding"/>
    <property type="evidence" value="ECO:0007669"/>
    <property type="project" value="UniProtKB-KW"/>
</dbReference>
<dbReference type="SMART" id="SM00184">
    <property type="entry name" value="RING"/>
    <property type="match status" value="1"/>
</dbReference>
<dbReference type="PROSITE" id="PS51873">
    <property type="entry name" value="TRIAD"/>
    <property type="match status" value="1"/>
</dbReference>
<dbReference type="InterPro" id="IPR013083">
    <property type="entry name" value="Znf_RING/FYVE/PHD"/>
</dbReference>
<keyword evidence="11" id="KW-0862">Zinc</keyword>
<dbReference type="CDD" id="cd22582">
    <property type="entry name" value="BRcat_RBR_unk"/>
    <property type="match status" value="1"/>
</dbReference>
<evidence type="ECO:0000256" key="9">
    <source>
        <dbReference type="ARBA" id="ARBA00022771"/>
    </source>
</evidence>
<evidence type="ECO:0000256" key="3">
    <source>
        <dbReference type="ARBA" id="ARBA00003976"/>
    </source>
</evidence>
<evidence type="ECO:0000313" key="15">
    <source>
        <dbReference type="EMBL" id="KZV16583.1"/>
    </source>
</evidence>
<dbReference type="InterPro" id="IPR044066">
    <property type="entry name" value="TRIAD_supradom"/>
</dbReference>
<evidence type="ECO:0000259" key="13">
    <source>
        <dbReference type="PROSITE" id="PS50089"/>
    </source>
</evidence>
<evidence type="ECO:0000256" key="12">
    <source>
        <dbReference type="PROSITE-ProRule" id="PRU00175"/>
    </source>
</evidence>
<name>A0A2Z7A6Z0_9LAMI</name>
<gene>
    <name evidence="15" type="ORF">F511_30877</name>
</gene>
<comment type="catalytic activity">
    <reaction evidence="1">
        <text>[E2 ubiquitin-conjugating enzyme]-S-ubiquitinyl-L-cysteine + [acceptor protein]-L-lysine = [E2 ubiquitin-conjugating enzyme]-L-cysteine + [acceptor protein]-N(6)-ubiquitinyl-L-lysine.</text>
        <dbReference type="EC" id="2.3.2.31"/>
    </reaction>
</comment>